<accession>A0ACC3A2U8</accession>
<gene>
    <name evidence="1" type="primary">FAF1</name>
    <name evidence="1" type="ORF">H2198_006728</name>
</gene>
<protein>
    <submittedName>
        <fullName evidence="1">Pre-rRNA processing and 40S ribosomal subunit assembly</fullName>
    </submittedName>
</protein>
<organism evidence="1 2">
    <name type="scientific">Neophaeococcomyces mojaviensis</name>
    <dbReference type="NCBI Taxonomy" id="3383035"/>
    <lineage>
        <taxon>Eukaryota</taxon>
        <taxon>Fungi</taxon>
        <taxon>Dikarya</taxon>
        <taxon>Ascomycota</taxon>
        <taxon>Pezizomycotina</taxon>
        <taxon>Eurotiomycetes</taxon>
        <taxon>Chaetothyriomycetidae</taxon>
        <taxon>Chaetothyriales</taxon>
        <taxon>Chaetothyriales incertae sedis</taxon>
        <taxon>Neophaeococcomyces</taxon>
    </lineage>
</organism>
<proteinExistence type="predicted"/>
<evidence type="ECO:0000313" key="2">
    <source>
        <dbReference type="Proteomes" id="UP001172386"/>
    </source>
</evidence>
<sequence length="286" mass="31865">MLGKRKRGTKVVSKRNNGAEVYTSEAYTTINSNHDIFRQHFEATFAPLPEQQEGEDTSEGSEVNLGSETESEVSEWSGLSESSKQLPVVEIVDYAITDGSGNDEFHRARQKAFMSSRPPREVDATTGTKATKPEEDDDPTEKLNLKHDLDLQRLLKESHLLERSRASRAPGKERQLALDMRLQSLGAKNSIFKQERMPKSHRVGIGKKADLKEAVRRKDARENGVILEKVTSKKQNTSNIRRDRGVDVPGVGKFSGGTLKLSRRDIASIQGPGPGSMISRRKGKRK</sequence>
<comment type="caution">
    <text evidence="1">The sequence shown here is derived from an EMBL/GenBank/DDBJ whole genome shotgun (WGS) entry which is preliminary data.</text>
</comment>
<name>A0ACC3A2U8_9EURO</name>
<keyword evidence="2" id="KW-1185">Reference proteome</keyword>
<dbReference type="Proteomes" id="UP001172386">
    <property type="component" value="Unassembled WGS sequence"/>
</dbReference>
<evidence type="ECO:0000313" key="1">
    <source>
        <dbReference type="EMBL" id="KAJ9654211.1"/>
    </source>
</evidence>
<reference evidence="1" key="1">
    <citation type="submission" date="2022-10" db="EMBL/GenBank/DDBJ databases">
        <title>Culturing micro-colonial fungi from biological soil crusts in the Mojave desert and describing Neophaeococcomyces mojavensis, and introducing the new genera and species Taxawa tesnikishii.</title>
        <authorList>
            <person name="Kurbessoian T."/>
            <person name="Stajich J.E."/>
        </authorList>
    </citation>
    <scope>NUCLEOTIDE SEQUENCE</scope>
    <source>
        <strain evidence="1">JES_112</strain>
    </source>
</reference>
<dbReference type="EMBL" id="JAPDRQ010000128">
    <property type="protein sequence ID" value="KAJ9654211.1"/>
    <property type="molecule type" value="Genomic_DNA"/>
</dbReference>